<evidence type="ECO:0000256" key="1">
    <source>
        <dbReference type="SAM" id="MobiDB-lite"/>
    </source>
</evidence>
<gene>
    <name evidence="2" type="ORF">F2Q68_00030771</name>
</gene>
<accession>A0A8S9GIV1</accession>
<dbReference type="InterPro" id="IPR040256">
    <property type="entry name" value="At4g02000-like"/>
</dbReference>
<protein>
    <recommendedName>
        <fullName evidence="4">DUF4283 domain-containing protein</fullName>
    </recommendedName>
</protein>
<dbReference type="EMBL" id="QGKW02002005">
    <property type="protein sequence ID" value="KAF2544317.1"/>
    <property type="molecule type" value="Genomic_DNA"/>
</dbReference>
<feature type="compositionally biased region" description="Low complexity" evidence="1">
    <location>
        <begin position="355"/>
        <end position="366"/>
    </location>
</feature>
<comment type="caution">
    <text evidence="2">The sequence shown here is derived from an EMBL/GenBank/DDBJ whole genome shotgun (WGS) entry which is preliminary data.</text>
</comment>
<evidence type="ECO:0000313" key="3">
    <source>
        <dbReference type="Proteomes" id="UP000712281"/>
    </source>
</evidence>
<feature type="compositionally biased region" description="Polar residues" evidence="1">
    <location>
        <begin position="337"/>
        <end position="346"/>
    </location>
</feature>
<name>A0A8S9GIV1_BRACR</name>
<feature type="region of interest" description="Disordered" evidence="1">
    <location>
        <begin position="210"/>
        <end position="259"/>
    </location>
</feature>
<evidence type="ECO:0008006" key="4">
    <source>
        <dbReference type="Google" id="ProtNLM"/>
    </source>
</evidence>
<reference evidence="2" key="1">
    <citation type="submission" date="2019-12" db="EMBL/GenBank/DDBJ databases">
        <title>Genome sequencing and annotation of Brassica cretica.</title>
        <authorList>
            <person name="Studholme D.J."/>
            <person name="Sarris P.F."/>
        </authorList>
    </citation>
    <scope>NUCLEOTIDE SEQUENCE</scope>
    <source>
        <strain evidence="2">PFS-001/15</strain>
        <tissue evidence="2">Leaf</tissue>
    </source>
</reference>
<dbReference type="PANTHER" id="PTHR31286:SF162">
    <property type="entry name" value="DUF4283 DOMAIN-CONTAINING PROTEIN-RELATED"/>
    <property type="match status" value="1"/>
</dbReference>
<dbReference type="Proteomes" id="UP000712281">
    <property type="component" value="Unassembled WGS sequence"/>
</dbReference>
<sequence>MGSFNRFSSARMADNKGKGILLEDEDEPIRLVDDEDPHTIREYRMSLIGKVLNPKKQNVEKLISHMPTQWGVQDRGPFHYNFFMFVLVRWEPIVHDEYPWIIPFWVEITGIPLHLWTVKNLRSIGGKLGYIDTMELSAGRLLVDVDTRKPLIFTKKSSSPEGDETRGEQMESACLSAYHRYALYEHTKQLTWRGKNKYVEQKGDESFVKNNENHASKNQGLMPSSSYIGQKEQPHDKRSSGKKIASTIITPSRDESTNDDNVTFRYKGITRAIDFSHTANVVSNDEEEGQIIGALQDMDMGEAAIIVAPQQEAWMECDGQSDDLLGEELNEMEVVPSSHQVDQGSTEAVKKTSGKRSTSSKGTSRSRVPHSLPIKKAEFFRRGSPRKRNAISIEGVFYG</sequence>
<feature type="region of interest" description="Disordered" evidence="1">
    <location>
        <begin position="336"/>
        <end position="374"/>
    </location>
</feature>
<dbReference type="PANTHER" id="PTHR31286">
    <property type="entry name" value="GLYCINE-RICH CELL WALL STRUCTURAL PROTEIN 1.8-LIKE"/>
    <property type="match status" value="1"/>
</dbReference>
<organism evidence="2 3">
    <name type="scientific">Brassica cretica</name>
    <name type="common">Mustard</name>
    <dbReference type="NCBI Taxonomy" id="69181"/>
    <lineage>
        <taxon>Eukaryota</taxon>
        <taxon>Viridiplantae</taxon>
        <taxon>Streptophyta</taxon>
        <taxon>Embryophyta</taxon>
        <taxon>Tracheophyta</taxon>
        <taxon>Spermatophyta</taxon>
        <taxon>Magnoliopsida</taxon>
        <taxon>eudicotyledons</taxon>
        <taxon>Gunneridae</taxon>
        <taxon>Pentapetalae</taxon>
        <taxon>rosids</taxon>
        <taxon>malvids</taxon>
        <taxon>Brassicales</taxon>
        <taxon>Brassicaceae</taxon>
        <taxon>Brassiceae</taxon>
        <taxon>Brassica</taxon>
    </lineage>
</organism>
<proteinExistence type="predicted"/>
<evidence type="ECO:0000313" key="2">
    <source>
        <dbReference type="EMBL" id="KAF2544317.1"/>
    </source>
</evidence>
<feature type="compositionally biased region" description="Polar residues" evidence="1">
    <location>
        <begin position="216"/>
        <end position="228"/>
    </location>
</feature>
<dbReference type="AlphaFoldDB" id="A0A8S9GIV1"/>